<dbReference type="InterPro" id="IPR046960">
    <property type="entry name" value="PPR_At4g14850-like_plant"/>
</dbReference>
<feature type="repeat" description="PPR" evidence="2">
    <location>
        <begin position="235"/>
        <end position="269"/>
    </location>
</feature>
<dbReference type="FunFam" id="1.25.40.10:FF:000090">
    <property type="entry name" value="Pentatricopeptide repeat-containing protein, chloroplastic"/>
    <property type="match status" value="1"/>
</dbReference>
<protein>
    <submittedName>
        <fullName evidence="3">Pentatricopeptide repeat-containing protein</fullName>
    </submittedName>
</protein>
<feature type="repeat" description="PPR" evidence="2">
    <location>
        <begin position="200"/>
        <end position="234"/>
    </location>
</feature>
<dbReference type="Gene3D" id="1.25.40.10">
    <property type="entry name" value="Tetratricopeptide repeat domain"/>
    <property type="match status" value="3"/>
</dbReference>
<dbReference type="Proteomes" id="UP001180020">
    <property type="component" value="Unassembled WGS sequence"/>
</dbReference>
<sequence>MKRAALRLLPCLNERPKTTKHFSQSSNSTLSESSTYLQIFKALDQPQTLSDLHKVHSLVLTNGFSSKSVLACRLIVPYARLSGLATARKLFDSLPKRTVHAFNNMLKAYIDVGRFKTVLQMFSNMLYVDLVPPDPITLSIAIKSCVAMRELLYGKIVHFHVLVNGFHSDLHLVAGLIDLYSKCDRTDDARKVFDAVLVKDAFVWTAMIDGCLRSRDSEEALILFAEMRAAGIKATSVTWNTLMAGFARMGLVSDMLYMLHQMQLEGVRPENVCVCSILPAFSESAILKLGKEAHAYSIRMCFDSDLFVASALVDMYAKCGNLDSAIRLFAQVEVKDTGLWNSIIVGHAIHGQCTDALGLFDSMCDSGVKPNEITFTSVLSACSHAGEVDEGYRIFRSMVIEYGIVACHEHYACVVDLLARAGRLEEAYEIIRGMPARPMEDVWGAFLSACRTHSNSKLAMLMEEHIVSPENVSAEAGYHVVMLDIYAGNGRWRDVARLRTRIRDRGLKKNTGFSWIEIGDMVHAFHKADVSHPKSDQIYALLESLEAINASVKASQMDSFLQREEAVFLC</sequence>
<gene>
    <name evidence="3" type="primary">PCMP-H32</name>
    <name evidence="3" type="ORF">QJS10_CPB12g01369</name>
</gene>
<dbReference type="NCBIfam" id="TIGR00756">
    <property type="entry name" value="PPR"/>
    <property type="match status" value="4"/>
</dbReference>
<keyword evidence="1" id="KW-0677">Repeat</keyword>
<dbReference type="AlphaFoldDB" id="A0AAV9DMM2"/>
<dbReference type="GO" id="GO:0003723">
    <property type="term" value="F:RNA binding"/>
    <property type="evidence" value="ECO:0007669"/>
    <property type="project" value="InterPro"/>
</dbReference>
<dbReference type="PANTHER" id="PTHR47926">
    <property type="entry name" value="PENTATRICOPEPTIDE REPEAT-CONTAINING PROTEIN"/>
    <property type="match status" value="1"/>
</dbReference>
<dbReference type="PROSITE" id="PS51375">
    <property type="entry name" value="PPR"/>
    <property type="match status" value="5"/>
</dbReference>
<dbReference type="InterPro" id="IPR046848">
    <property type="entry name" value="E_motif"/>
</dbReference>
<proteinExistence type="predicted"/>
<evidence type="ECO:0000313" key="4">
    <source>
        <dbReference type="Proteomes" id="UP001180020"/>
    </source>
</evidence>
<evidence type="ECO:0000256" key="2">
    <source>
        <dbReference type="PROSITE-ProRule" id="PRU00708"/>
    </source>
</evidence>
<dbReference type="Pfam" id="PF01535">
    <property type="entry name" value="PPR"/>
    <property type="match status" value="6"/>
</dbReference>
<dbReference type="Pfam" id="PF20431">
    <property type="entry name" value="E_motif"/>
    <property type="match status" value="1"/>
</dbReference>
<feature type="repeat" description="PPR" evidence="2">
    <location>
        <begin position="98"/>
        <end position="132"/>
    </location>
</feature>
<feature type="repeat" description="PPR" evidence="2">
    <location>
        <begin position="336"/>
        <end position="370"/>
    </location>
</feature>
<comment type="caution">
    <text evidence="3">The sequence shown here is derived from an EMBL/GenBank/DDBJ whole genome shotgun (WGS) entry which is preliminary data.</text>
</comment>
<dbReference type="EMBL" id="JAUJYO010000012">
    <property type="protein sequence ID" value="KAK1302201.1"/>
    <property type="molecule type" value="Genomic_DNA"/>
</dbReference>
<dbReference type="SUPFAM" id="SSF48452">
    <property type="entry name" value="TPR-like"/>
    <property type="match status" value="1"/>
</dbReference>
<dbReference type="GO" id="GO:0009451">
    <property type="term" value="P:RNA modification"/>
    <property type="evidence" value="ECO:0007669"/>
    <property type="project" value="InterPro"/>
</dbReference>
<dbReference type="InterPro" id="IPR011990">
    <property type="entry name" value="TPR-like_helical_dom_sf"/>
</dbReference>
<dbReference type="PANTHER" id="PTHR47926:SF347">
    <property type="entry name" value="PENTATRICOPEPTIDE REPEAT-CONTAINING PROTEIN"/>
    <property type="match status" value="1"/>
</dbReference>
<accession>A0AAV9DMM2</accession>
<feature type="repeat" description="PPR" evidence="2">
    <location>
        <begin position="371"/>
        <end position="406"/>
    </location>
</feature>
<reference evidence="3" key="2">
    <citation type="submission" date="2023-06" db="EMBL/GenBank/DDBJ databases">
        <authorList>
            <person name="Ma L."/>
            <person name="Liu K.-W."/>
            <person name="Li Z."/>
            <person name="Hsiao Y.-Y."/>
            <person name="Qi Y."/>
            <person name="Fu T."/>
            <person name="Tang G."/>
            <person name="Zhang D."/>
            <person name="Sun W.-H."/>
            <person name="Liu D.-K."/>
            <person name="Li Y."/>
            <person name="Chen G.-Z."/>
            <person name="Liu X.-D."/>
            <person name="Liao X.-Y."/>
            <person name="Jiang Y.-T."/>
            <person name="Yu X."/>
            <person name="Hao Y."/>
            <person name="Huang J."/>
            <person name="Zhao X.-W."/>
            <person name="Ke S."/>
            <person name="Chen Y.-Y."/>
            <person name="Wu W.-L."/>
            <person name="Hsu J.-L."/>
            <person name="Lin Y.-F."/>
            <person name="Huang M.-D."/>
            <person name="Li C.-Y."/>
            <person name="Huang L."/>
            <person name="Wang Z.-W."/>
            <person name="Zhao X."/>
            <person name="Zhong W.-Y."/>
            <person name="Peng D.-H."/>
            <person name="Ahmad S."/>
            <person name="Lan S."/>
            <person name="Zhang J.-S."/>
            <person name="Tsai W.-C."/>
            <person name="Van De Peer Y."/>
            <person name="Liu Z.-J."/>
        </authorList>
    </citation>
    <scope>NUCLEOTIDE SEQUENCE</scope>
    <source>
        <strain evidence="3">CP</strain>
        <tissue evidence="3">Leaves</tissue>
    </source>
</reference>
<evidence type="ECO:0000256" key="1">
    <source>
        <dbReference type="ARBA" id="ARBA00022737"/>
    </source>
</evidence>
<reference evidence="3" key="1">
    <citation type="journal article" date="2023" name="Nat. Commun.">
        <title>Diploid and tetraploid genomes of Acorus and the evolution of monocots.</title>
        <authorList>
            <person name="Ma L."/>
            <person name="Liu K.W."/>
            <person name="Li Z."/>
            <person name="Hsiao Y.Y."/>
            <person name="Qi Y."/>
            <person name="Fu T."/>
            <person name="Tang G.D."/>
            <person name="Zhang D."/>
            <person name="Sun W.H."/>
            <person name="Liu D.K."/>
            <person name="Li Y."/>
            <person name="Chen G.Z."/>
            <person name="Liu X.D."/>
            <person name="Liao X.Y."/>
            <person name="Jiang Y.T."/>
            <person name="Yu X."/>
            <person name="Hao Y."/>
            <person name="Huang J."/>
            <person name="Zhao X.W."/>
            <person name="Ke S."/>
            <person name="Chen Y.Y."/>
            <person name="Wu W.L."/>
            <person name="Hsu J.L."/>
            <person name="Lin Y.F."/>
            <person name="Huang M.D."/>
            <person name="Li C.Y."/>
            <person name="Huang L."/>
            <person name="Wang Z.W."/>
            <person name="Zhao X."/>
            <person name="Zhong W.Y."/>
            <person name="Peng D.H."/>
            <person name="Ahmad S."/>
            <person name="Lan S."/>
            <person name="Zhang J.S."/>
            <person name="Tsai W.C."/>
            <person name="Van de Peer Y."/>
            <person name="Liu Z.J."/>
        </authorList>
    </citation>
    <scope>NUCLEOTIDE SEQUENCE</scope>
    <source>
        <strain evidence="3">CP</strain>
    </source>
</reference>
<organism evidence="3 4">
    <name type="scientific">Acorus calamus</name>
    <name type="common">Sweet flag</name>
    <dbReference type="NCBI Taxonomy" id="4465"/>
    <lineage>
        <taxon>Eukaryota</taxon>
        <taxon>Viridiplantae</taxon>
        <taxon>Streptophyta</taxon>
        <taxon>Embryophyta</taxon>
        <taxon>Tracheophyta</taxon>
        <taxon>Spermatophyta</taxon>
        <taxon>Magnoliopsida</taxon>
        <taxon>Liliopsida</taxon>
        <taxon>Acoraceae</taxon>
        <taxon>Acorus</taxon>
    </lineage>
</organism>
<keyword evidence="4" id="KW-1185">Reference proteome</keyword>
<name>A0AAV9DMM2_ACOCL</name>
<evidence type="ECO:0000313" key="3">
    <source>
        <dbReference type="EMBL" id="KAK1302201.1"/>
    </source>
</evidence>
<dbReference type="InterPro" id="IPR002885">
    <property type="entry name" value="PPR_rpt"/>
</dbReference>
<dbReference type="Pfam" id="PF13041">
    <property type="entry name" value="PPR_2"/>
    <property type="match status" value="1"/>
</dbReference>